<dbReference type="Gene3D" id="2.40.110.10">
    <property type="entry name" value="Butyryl-CoA Dehydrogenase, subunit A, domain 2"/>
    <property type="match status" value="1"/>
</dbReference>
<dbReference type="Pfam" id="PF00441">
    <property type="entry name" value="Acyl-CoA_dh_1"/>
    <property type="match status" value="1"/>
</dbReference>
<name>A0A7W9EHY9_9SPHN</name>
<dbReference type="GO" id="GO:0050660">
    <property type="term" value="F:flavin adenine dinucleotide binding"/>
    <property type="evidence" value="ECO:0007669"/>
    <property type="project" value="InterPro"/>
</dbReference>
<comment type="similarity">
    <text evidence="2">Belongs to the acyl-CoA dehydrogenase family.</text>
</comment>
<comment type="cofactor">
    <cofactor evidence="1">
        <name>FAD</name>
        <dbReference type="ChEBI" id="CHEBI:57692"/>
    </cofactor>
</comment>
<dbReference type="InterPro" id="IPR037069">
    <property type="entry name" value="AcylCoA_DH/ox_N_sf"/>
</dbReference>
<evidence type="ECO:0000256" key="5">
    <source>
        <dbReference type="ARBA" id="ARBA00023002"/>
    </source>
</evidence>
<dbReference type="InterPro" id="IPR009100">
    <property type="entry name" value="AcylCoA_DH/oxidase_NM_dom_sf"/>
</dbReference>
<reference evidence="8 9" key="1">
    <citation type="submission" date="2020-08" db="EMBL/GenBank/DDBJ databases">
        <title>Genomic Encyclopedia of Type Strains, Phase IV (KMG-IV): sequencing the most valuable type-strain genomes for metagenomic binning, comparative biology and taxonomic classification.</title>
        <authorList>
            <person name="Goeker M."/>
        </authorList>
    </citation>
    <scope>NUCLEOTIDE SEQUENCE [LARGE SCALE GENOMIC DNA]</scope>
    <source>
        <strain evidence="8 9">DSM 27244</strain>
    </source>
</reference>
<evidence type="ECO:0000256" key="4">
    <source>
        <dbReference type="ARBA" id="ARBA00022827"/>
    </source>
</evidence>
<protein>
    <submittedName>
        <fullName evidence="8">Alkylation response protein AidB-like acyl-CoA dehydrogenase</fullName>
    </submittedName>
</protein>
<evidence type="ECO:0000259" key="6">
    <source>
        <dbReference type="Pfam" id="PF00441"/>
    </source>
</evidence>
<evidence type="ECO:0000256" key="1">
    <source>
        <dbReference type="ARBA" id="ARBA00001974"/>
    </source>
</evidence>
<evidence type="ECO:0000256" key="3">
    <source>
        <dbReference type="ARBA" id="ARBA00022630"/>
    </source>
</evidence>
<dbReference type="InterPro" id="IPR036250">
    <property type="entry name" value="AcylCo_DH-like_C"/>
</dbReference>
<proteinExistence type="inferred from homology"/>
<dbReference type="PANTHER" id="PTHR43884:SF20">
    <property type="entry name" value="ACYL-COA DEHYDROGENASE FADE28"/>
    <property type="match status" value="1"/>
</dbReference>
<evidence type="ECO:0000256" key="2">
    <source>
        <dbReference type="ARBA" id="ARBA00009347"/>
    </source>
</evidence>
<feature type="domain" description="Acyl-CoA dehydrogenase/oxidase N-terminal" evidence="7">
    <location>
        <begin position="7"/>
        <end position="80"/>
    </location>
</feature>
<keyword evidence="3" id="KW-0285">Flavoprotein</keyword>
<dbReference type="EMBL" id="JACIJJ010000002">
    <property type="protein sequence ID" value="MBB5698579.1"/>
    <property type="molecule type" value="Genomic_DNA"/>
</dbReference>
<keyword evidence="9" id="KW-1185">Reference proteome</keyword>
<organism evidence="8 9">
    <name type="scientific">Sphingomonas yantingensis</name>
    <dbReference type="NCBI Taxonomy" id="1241761"/>
    <lineage>
        <taxon>Bacteria</taxon>
        <taxon>Pseudomonadati</taxon>
        <taxon>Pseudomonadota</taxon>
        <taxon>Alphaproteobacteria</taxon>
        <taxon>Sphingomonadales</taxon>
        <taxon>Sphingomonadaceae</taxon>
        <taxon>Sphingomonas</taxon>
    </lineage>
</organism>
<dbReference type="InterPro" id="IPR013786">
    <property type="entry name" value="AcylCoA_DH/ox_N"/>
</dbReference>
<dbReference type="GO" id="GO:0003995">
    <property type="term" value="F:acyl-CoA dehydrogenase activity"/>
    <property type="evidence" value="ECO:0007669"/>
    <property type="project" value="TreeGrafter"/>
</dbReference>
<sequence length="370" mass="39541">MDFNLSDMQRMLLDSAERLVGDRYSLEHRRALRDRQDGFDAGAWASFAELGWLALAVPEEKGGLGGSFDDVAVLMTAVGGRLVVDPLVSNAVIAPAILSDAPDAGLLAEIAAGERRVALAHDEPGERYGRGPRLTRLSRRGNGFALTGQKMLVLDAGSADTLIVTASIEGEDGTVLVRVDKNAANVTAEAYPLIDGTVAADIRFGAVDVTADAILVQAEHGQVVLEKSFDHGKIALMAQAVGSMEATLSICAAYLKERHQFGQAIGKFQALQHIMADMFVAAHQARSALYQSLSVAGGDGRARARAVSLAAITIGETSQFVSRNAIQLHGGYGVTDEYEVSHHYRRLLTLEKTYGDIDFHIRRIASLDAG</sequence>
<gene>
    <name evidence="8" type="ORF">FHR19_001924</name>
</gene>
<evidence type="ECO:0000259" key="7">
    <source>
        <dbReference type="Pfam" id="PF02771"/>
    </source>
</evidence>
<dbReference type="AlphaFoldDB" id="A0A7W9EHY9"/>
<dbReference type="CDD" id="cd00567">
    <property type="entry name" value="ACAD"/>
    <property type="match status" value="1"/>
</dbReference>
<keyword evidence="5" id="KW-0560">Oxidoreductase</keyword>
<accession>A0A7W9EHY9</accession>
<dbReference type="PANTHER" id="PTHR43884">
    <property type="entry name" value="ACYL-COA DEHYDROGENASE"/>
    <property type="match status" value="1"/>
</dbReference>
<dbReference type="Proteomes" id="UP000557739">
    <property type="component" value="Unassembled WGS sequence"/>
</dbReference>
<dbReference type="InterPro" id="IPR046373">
    <property type="entry name" value="Acyl-CoA_Oxase/DH_mid-dom_sf"/>
</dbReference>
<dbReference type="SUPFAM" id="SSF47203">
    <property type="entry name" value="Acyl-CoA dehydrogenase C-terminal domain-like"/>
    <property type="match status" value="1"/>
</dbReference>
<keyword evidence="4" id="KW-0274">FAD</keyword>
<evidence type="ECO:0000313" key="9">
    <source>
        <dbReference type="Proteomes" id="UP000557739"/>
    </source>
</evidence>
<dbReference type="Gene3D" id="1.10.540.10">
    <property type="entry name" value="Acyl-CoA dehydrogenase/oxidase, N-terminal domain"/>
    <property type="match status" value="1"/>
</dbReference>
<dbReference type="SUPFAM" id="SSF56645">
    <property type="entry name" value="Acyl-CoA dehydrogenase NM domain-like"/>
    <property type="match status" value="1"/>
</dbReference>
<dbReference type="Gene3D" id="1.20.140.10">
    <property type="entry name" value="Butyryl-CoA Dehydrogenase, subunit A, domain 3"/>
    <property type="match status" value="1"/>
</dbReference>
<feature type="domain" description="Acyl-CoA dehydrogenase/oxidase C-terminal" evidence="6">
    <location>
        <begin position="221"/>
        <end position="365"/>
    </location>
</feature>
<evidence type="ECO:0000313" key="8">
    <source>
        <dbReference type="EMBL" id="MBB5698579.1"/>
    </source>
</evidence>
<comment type="caution">
    <text evidence="8">The sequence shown here is derived from an EMBL/GenBank/DDBJ whole genome shotgun (WGS) entry which is preliminary data.</text>
</comment>
<dbReference type="InterPro" id="IPR009075">
    <property type="entry name" value="AcylCo_DH/oxidase_C"/>
</dbReference>
<dbReference type="RefSeq" id="WP_184027410.1">
    <property type="nucleotide sequence ID" value="NZ_JACIJJ010000002.1"/>
</dbReference>
<dbReference type="Pfam" id="PF02771">
    <property type="entry name" value="Acyl-CoA_dh_N"/>
    <property type="match status" value="1"/>
</dbReference>